<dbReference type="PANTHER" id="PTHR31973:SF187">
    <property type="entry name" value="MUTATOR TRANSPOSASE MUDRA PROTEIN"/>
    <property type="match status" value="1"/>
</dbReference>
<dbReference type="AlphaFoldDB" id="A0AAV6XKA5"/>
<feature type="compositionally biased region" description="Acidic residues" evidence="1">
    <location>
        <begin position="189"/>
        <end position="205"/>
    </location>
</feature>
<organism evidence="3 4">
    <name type="scientific">Buddleja alternifolia</name>
    <dbReference type="NCBI Taxonomy" id="168488"/>
    <lineage>
        <taxon>Eukaryota</taxon>
        <taxon>Viridiplantae</taxon>
        <taxon>Streptophyta</taxon>
        <taxon>Embryophyta</taxon>
        <taxon>Tracheophyta</taxon>
        <taxon>Spermatophyta</taxon>
        <taxon>Magnoliopsida</taxon>
        <taxon>eudicotyledons</taxon>
        <taxon>Gunneridae</taxon>
        <taxon>Pentapetalae</taxon>
        <taxon>asterids</taxon>
        <taxon>lamiids</taxon>
        <taxon>Lamiales</taxon>
        <taxon>Scrophulariaceae</taxon>
        <taxon>Buddlejeae</taxon>
        <taxon>Buddleja</taxon>
    </lineage>
</organism>
<feature type="compositionally biased region" description="Acidic residues" evidence="1">
    <location>
        <begin position="125"/>
        <end position="138"/>
    </location>
</feature>
<dbReference type="InterPro" id="IPR006564">
    <property type="entry name" value="Znf_PMZ"/>
</dbReference>
<evidence type="ECO:0000313" key="4">
    <source>
        <dbReference type="Proteomes" id="UP000826271"/>
    </source>
</evidence>
<evidence type="ECO:0000313" key="3">
    <source>
        <dbReference type="EMBL" id="KAG8379523.1"/>
    </source>
</evidence>
<dbReference type="GO" id="GO:0008270">
    <property type="term" value="F:zinc ion binding"/>
    <property type="evidence" value="ECO:0007669"/>
    <property type="project" value="InterPro"/>
</dbReference>
<dbReference type="EMBL" id="WHWC01000007">
    <property type="protein sequence ID" value="KAG8379523.1"/>
    <property type="molecule type" value="Genomic_DNA"/>
</dbReference>
<proteinExistence type="predicted"/>
<dbReference type="SMART" id="SM00575">
    <property type="entry name" value="ZnF_PMZ"/>
    <property type="match status" value="1"/>
</dbReference>
<feature type="region of interest" description="Disordered" evidence="1">
    <location>
        <begin position="524"/>
        <end position="545"/>
    </location>
</feature>
<feature type="region of interest" description="Disordered" evidence="1">
    <location>
        <begin position="284"/>
        <end position="305"/>
    </location>
</feature>
<comment type="caution">
    <text evidence="3">The sequence shown here is derived from an EMBL/GenBank/DDBJ whole genome shotgun (WGS) entry which is preliminary data.</text>
</comment>
<gene>
    <name evidence="3" type="ORF">BUALT_Bualt07G0097900</name>
</gene>
<protein>
    <recommendedName>
        <fullName evidence="2">Zinc finger PMZ-type domain-containing protein</fullName>
    </recommendedName>
</protein>
<evidence type="ECO:0000256" key="1">
    <source>
        <dbReference type="SAM" id="MobiDB-lite"/>
    </source>
</evidence>
<feature type="region of interest" description="Disordered" evidence="1">
    <location>
        <begin position="159"/>
        <end position="244"/>
    </location>
</feature>
<sequence length="545" mass="60545">MMQTVIALHWLSIMEMDLKVSVRVTLWAYLALRNTTKIQNVYIYVSNDKLLQDICYGNVAKSIREVDVYIEEYSDQDLQNTNGEELREDGFGGDKISSGDVGKGDLDKGGVTQNDMCEGGVNQDDVGEGGVGEEDVDEGGVTQNDLSDCDLCYSDEYNMKDSDSDVGEGDVGKGNIEVGEVDVSKGDVGEGDSGGEDVSDGDVGGEDVGYVGEEDVDKDGEDTSDSDEYNMVDDMGEGNESDDDDALFEKYIDIDVEWVGEGNEGGSGQVQSDENTCGEEDIVSADDLNSAKGSDDENEKESWRFKSKLKSDPKRNVEGFKKDAMEEIRCNISTDQAYKAKRKALQLIKGFPDGQFELLWDYCNEIRRSNLGFTVVLGTDQSSGDNLFDRSDHRFCVIHLLENFKKAGYRSAAFKDALWRAAKACTPNEFTKRMQQIRNLDESATVWLSDKPPQQWSKSNFSCFPRKWDLSGVPCVHAISAITSQGEHIEDYVHQCYRVETYNKVHAHAIMPINGKSEWKKSDFIPPLPPNLGRSPGRPPVARRR</sequence>
<evidence type="ECO:0000259" key="2">
    <source>
        <dbReference type="SMART" id="SM00575"/>
    </source>
</evidence>
<name>A0AAV6XKA5_9LAMI</name>
<feature type="domain" description="Zinc finger PMZ-type" evidence="2">
    <location>
        <begin position="461"/>
        <end position="488"/>
    </location>
</feature>
<feature type="compositionally biased region" description="Acidic residues" evidence="1">
    <location>
        <begin position="212"/>
        <end position="244"/>
    </location>
</feature>
<dbReference type="Proteomes" id="UP000826271">
    <property type="component" value="Unassembled WGS sequence"/>
</dbReference>
<keyword evidence="4" id="KW-1185">Reference proteome</keyword>
<accession>A0AAV6XKA5</accession>
<reference evidence="3" key="1">
    <citation type="submission" date="2019-10" db="EMBL/GenBank/DDBJ databases">
        <authorList>
            <person name="Zhang R."/>
            <person name="Pan Y."/>
            <person name="Wang J."/>
            <person name="Ma R."/>
            <person name="Yu S."/>
        </authorList>
    </citation>
    <scope>NUCLEOTIDE SEQUENCE</scope>
    <source>
        <strain evidence="3">LA-IB0</strain>
        <tissue evidence="3">Leaf</tissue>
    </source>
</reference>
<feature type="region of interest" description="Disordered" evidence="1">
    <location>
        <begin position="81"/>
        <end position="147"/>
    </location>
</feature>
<dbReference type="PANTHER" id="PTHR31973">
    <property type="entry name" value="POLYPROTEIN, PUTATIVE-RELATED"/>
    <property type="match status" value="1"/>
</dbReference>